<dbReference type="PROSITE" id="PS51257">
    <property type="entry name" value="PROKAR_LIPOPROTEIN"/>
    <property type="match status" value="1"/>
</dbReference>
<gene>
    <name evidence="2" type="ORF">DFR28_101801</name>
</gene>
<dbReference type="InParanoid" id="A0A395JS58"/>
<comment type="caution">
    <text evidence="2">The sequence shown here is derived from an EMBL/GenBank/DDBJ whole genome shotgun (WGS) entry which is preliminary data.</text>
</comment>
<accession>A0A395JS58</accession>
<feature type="chain" id="PRO_5017324369" description="PEGA domain-containing protein" evidence="1">
    <location>
        <begin position="24"/>
        <end position="114"/>
    </location>
</feature>
<keyword evidence="3" id="KW-1185">Reference proteome</keyword>
<reference evidence="2 3" key="1">
    <citation type="submission" date="2018-06" db="EMBL/GenBank/DDBJ databases">
        <title>Genomic Encyclopedia of Type Strains, Phase IV (KMG-IV): sequencing the most valuable type-strain genomes for metagenomic binning, comparative biology and taxonomic classification.</title>
        <authorList>
            <person name="Goeker M."/>
        </authorList>
    </citation>
    <scope>NUCLEOTIDE SEQUENCE [LARGE SCALE GENOMIC DNA]</scope>
    <source>
        <strain evidence="2 3">DSM 24032</strain>
    </source>
</reference>
<keyword evidence="1" id="KW-0732">Signal</keyword>
<evidence type="ECO:0000313" key="2">
    <source>
        <dbReference type="EMBL" id="RBP53415.1"/>
    </source>
</evidence>
<dbReference type="EMBL" id="QNRT01000001">
    <property type="protein sequence ID" value="RBP53415.1"/>
    <property type="molecule type" value="Genomic_DNA"/>
</dbReference>
<protein>
    <recommendedName>
        <fullName evidence="4">PEGA domain-containing protein</fullName>
    </recommendedName>
</protein>
<dbReference type="OrthoDB" id="5432560at2"/>
<proteinExistence type="predicted"/>
<dbReference type="AlphaFoldDB" id="A0A395JS58"/>
<evidence type="ECO:0000256" key="1">
    <source>
        <dbReference type="SAM" id="SignalP"/>
    </source>
</evidence>
<dbReference type="RefSeq" id="WP_113952985.1">
    <property type="nucleotide sequence ID" value="NZ_QNRT01000001.1"/>
</dbReference>
<evidence type="ECO:0000313" key="3">
    <source>
        <dbReference type="Proteomes" id="UP000253083"/>
    </source>
</evidence>
<evidence type="ECO:0008006" key="4">
    <source>
        <dbReference type="Google" id="ProtNLM"/>
    </source>
</evidence>
<sequence>MLNRLLTNLRVIALISTCLTLTACGAHYGAARFVSDPPGAEVINLDDGTVIGTTPVTMFWKDSTGTRQMVPIRLKKAGYYEKVSSFWLSMRHTSEKQALENAQVVEVSMQKKGE</sequence>
<organism evidence="2 3">
    <name type="scientific">Arenicella xantha</name>
    <dbReference type="NCBI Taxonomy" id="644221"/>
    <lineage>
        <taxon>Bacteria</taxon>
        <taxon>Pseudomonadati</taxon>
        <taxon>Pseudomonadota</taxon>
        <taxon>Gammaproteobacteria</taxon>
        <taxon>Arenicellales</taxon>
        <taxon>Arenicellaceae</taxon>
        <taxon>Arenicella</taxon>
    </lineage>
</organism>
<feature type="signal peptide" evidence="1">
    <location>
        <begin position="1"/>
        <end position="23"/>
    </location>
</feature>
<dbReference type="Proteomes" id="UP000253083">
    <property type="component" value="Unassembled WGS sequence"/>
</dbReference>
<name>A0A395JS58_9GAMM</name>